<comment type="caution">
    <text evidence="1">The sequence shown here is derived from an EMBL/GenBank/DDBJ whole genome shotgun (WGS) entry which is preliminary data.</text>
</comment>
<dbReference type="PANTHER" id="PTHR45786:SF78">
    <property type="entry name" value="ATP-DEPENDENT DNA HELICASE"/>
    <property type="match status" value="1"/>
</dbReference>
<dbReference type="AlphaFoldDB" id="A0A9J5XH08"/>
<dbReference type="EMBL" id="JACXVP010000009">
    <property type="protein sequence ID" value="KAG5586208.1"/>
    <property type="molecule type" value="Genomic_DNA"/>
</dbReference>
<organism evidence="1 2">
    <name type="scientific">Solanum commersonii</name>
    <name type="common">Commerson's wild potato</name>
    <name type="synonym">Commerson's nightshade</name>
    <dbReference type="NCBI Taxonomy" id="4109"/>
    <lineage>
        <taxon>Eukaryota</taxon>
        <taxon>Viridiplantae</taxon>
        <taxon>Streptophyta</taxon>
        <taxon>Embryophyta</taxon>
        <taxon>Tracheophyta</taxon>
        <taxon>Spermatophyta</taxon>
        <taxon>Magnoliopsida</taxon>
        <taxon>eudicotyledons</taxon>
        <taxon>Gunneridae</taxon>
        <taxon>Pentapetalae</taxon>
        <taxon>asterids</taxon>
        <taxon>lamiids</taxon>
        <taxon>Solanales</taxon>
        <taxon>Solanaceae</taxon>
        <taxon>Solanoideae</taxon>
        <taxon>Solaneae</taxon>
        <taxon>Solanum</taxon>
    </lineage>
</organism>
<sequence length="100" mass="11815">MGWFYISLTCDSGLDQRVYNLPTTSEVSTIWLDEGVHTRLKPDIHIYPHSNKSQLVNYYYGFYDPLQYPLLYPYGQLEWHCGIKKILQPKNTTSCRVYCE</sequence>
<protein>
    <submittedName>
        <fullName evidence="1">Uncharacterized protein</fullName>
    </submittedName>
</protein>
<gene>
    <name evidence="1" type="ORF">H5410_046642</name>
</gene>
<keyword evidence="2" id="KW-1185">Reference proteome</keyword>
<name>A0A9J5XH08_SOLCO</name>
<dbReference type="OrthoDB" id="1639296at2759"/>
<evidence type="ECO:0000313" key="1">
    <source>
        <dbReference type="EMBL" id="KAG5586208.1"/>
    </source>
</evidence>
<dbReference type="PANTHER" id="PTHR45786">
    <property type="entry name" value="DNA BINDING PROTEIN-LIKE"/>
    <property type="match status" value="1"/>
</dbReference>
<proteinExistence type="predicted"/>
<dbReference type="Proteomes" id="UP000824120">
    <property type="component" value="Chromosome 9"/>
</dbReference>
<reference evidence="1 2" key="1">
    <citation type="submission" date="2020-09" db="EMBL/GenBank/DDBJ databases">
        <title>De no assembly of potato wild relative species, Solanum commersonii.</title>
        <authorList>
            <person name="Cho K."/>
        </authorList>
    </citation>
    <scope>NUCLEOTIDE SEQUENCE [LARGE SCALE GENOMIC DNA]</scope>
    <source>
        <strain evidence="1">LZ3.2</strain>
        <tissue evidence="1">Leaf</tissue>
    </source>
</reference>
<accession>A0A9J5XH08</accession>
<evidence type="ECO:0000313" key="2">
    <source>
        <dbReference type="Proteomes" id="UP000824120"/>
    </source>
</evidence>